<feature type="domain" description="Fatty acid kinase subunit A-like C-terminal" evidence="1">
    <location>
        <begin position="1"/>
        <end position="48"/>
    </location>
</feature>
<reference evidence="2" key="1">
    <citation type="journal article" date="2021" name="PeerJ">
        <title>Extensive microbial diversity within the chicken gut microbiome revealed by metagenomics and culture.</title>
        <authorList>
            <person name="Gilroy R."/>
            <person name="Ravi A."/>
            <person name="Getino M."/>
            <person name="Pursley I."/>
            <person name="Horton D.L."/>
            <person name="Alikhan N.F."/>
            <person name="Baker D."/>
            <person name="Gharbi K."/>
            <person name="Hall N."/>
            <person name="Watson M."/>
            <person name="Adriaenssens E.M."/>
            <person name="Foster-Nyarko E."/>
            <person name="Jarju S."/>
            <person name="Secka A."/>
            <person name="Antonio M."/>
            <person name="Oren A."/>
            <person name="Chaudhuri R.R."/>
            <person name="La Ragione R."/>
            <person name="Hildebrand F."/>
            <person name="Pallen M.J."/>
        </authorList>
    </citation>
    <scope>NUCLEOTIDE SEQUENCE</scope>
    <source>
        <strain evidence="2">CHK171-505</strain>
    </source>
</reference>
<comment type="caution">
    <text evidence="2">The sequence shown here is derived from an EMBL/GenBank/DDBJ whole genome shotgun (WGS) entry which is preliminary data.</text>
</comment>
<dbReference type="EMBL" id="DWYW01000158">
    <property type="protein sequence ID" value="HJA90504.1"/>
    <property type="molecule type" value="Genomic_DNA"/>
</dbReference>
<evidence type="ECO:0000313" key="2">
    <source>
        <dbReference type="EMBL" id="HJA90504.1"/>
    </source>
</evidence>
<name>A0A9D2I297_9LACT</name>
<feature type="non-terminal residue" evidence="2">
    <location>
        <position position="1"/>
    </location>
</feature>
<dbReference type="Proteomes" id="UP000886856">
    <property type="component" value="Unassembled WGS sequence"/>
</dbReference>
<sequence>IVTLIYGEDTTAEECEAIAEAMEAEFEDIEFEVQAGNQPVYSYLISVE</sequence>
<evidence type="ECO:0000259" key="1">
    <source>
        <dbReference type="Pfam" id="PF13684"/>
    </source>
</evidence>
<evidence type="ECO:0000313" key="3">
    <source>
        <dbReference type="Proteomes" id="UP000886856"/>
    </source>
</evidence>
<proteinExistence type="predicted"/>
<accession>A0A9D2I297</accession>
<dbReference type="AlphaFoldDB" id="A0A9D2I297"/>
<organism evidence="2 3">
    <name type="scientific">Candidatus Jeotgalibaca merdavium</name>
    <dbReference type="NCBI Taxonomy" id="2838627"/>
    <lineage>
        <taxon>Bacteria</taxon>
        <taxon>Bacillati</taxon>
        <taxon>Bacillota</taxon>
        <taxon>Bacilli</taxon>
        <taxon>Lactobacillales</taxon>
        <taxon>Carnobacteriaceae</taxon>
        <taxon>Jeotgalibaca</taxon>
    </lineage>
</organism>
<gene>
    <name evidence="2" type="ORF">H9948_06905</name>
</gene>
<dbReference type="InterPro" id="IPR033470">
    <property type="entry name" value="FakA-like_C"/>
</dbReference>
<reference evidence="2" key="2">
    <citation type="submission" date="2021-04" db="EMBL/GenBank/DDBJ databases">
        <authorList>
            <person name="Gilroy R."/>
        </authorList>
    </citation>
    <scope>NUCLEOTIDE SEQUENCE</scope>
    <source>
        <strain evidence="2">CHK171-505</strain>
    </source>
</reference>
<dbReference type="Pfam" id="PF13684">
    <property type="entry name" value="FakA-like_C"/>
    <property type="match status" value="1"/>
</dbReference>
<protein>
    <recommendedName>
        <fullName evidence="1">Fatty acid kinase subunit A-like C-terminal domain-containing protein</fullName>
    </recommendedName>
</protein>